<reference evidence="2" key="2">
    <citation type="journal article" date="2021" name="Genome Biol. Evol.">
        <title>Developing a high-quality reference genome for a parasitic bivalve with doubly uniparental inheritance (Bivalvia: Unionida).</title>
        <authorList>
            <person name="Smith C.H."/>
        </authorList>
    </citation>
    <scope>NUCLEOTIDE SEQUENCE</scope>
    <source>
        <strain evidence="2">CHS0354</strain>
        <tissue evidence="2">Mantle</tissue>
    </source>
</reference>
<dbReference type="EMBL" id="JAEAOA010001734">
    <property type="protein sequence ID" value="KAK3592850.1"/>
    <property type="molecule type" value="Genomic_DNA"/>
</dbReference>
<dbReference type="AlphaFoldDB" id="A0AAE0SJ20"/>
<feature type="compositionally biased region" description="Polar residues" evidence="1">
    <location>
        <begin position="200"/>
        <end position="209"/>
    </location>
</feature>
<feature type="region of interest" description="Disordered" evidence="1">
    <location>
        <begin position="189"/>
        <end position="209"/>
    </location>
</feature>
<reference evidence="2" key="1">
    <citation type="journal article" date="2021" name="Genome Biol. Evol.">
        <title>A High-Quality Reference Genome for a Parasitic Bivalve with Doubly Uniparental Inheritance (Bivalvia: Unionida).</title>
        <authorList>
            <person name="Smith C.H."/>
        </authorList>
    </citation>
    <scope>NUCLEOTIDE SEQUENCE</scope>
    <source>
        <strain evidence="2">CHS0354</strain>
    </source>
</reference>
<keyword evidence="3" id="KW-1185">Reference proteome</keyword>
<protein>
    <submittedName>
        <fullName evidence="2">Uncharacterized protein</fullName>
    </submittedName>
</protein>
<name>A0AAE0SJ20_9BIVA</name>
<comment type="caution">
    <text evidence="2">The sequence shown here is derived from an EMBL/GenBank/DDBJ whole genome shotgun (WGS) entry which is preliminary data.</text>
</comment>
<sequence>MAKITYWSIGHKLCRWITKTIITIILNQRISRKKQEPNFVMIESIQEHMCCLQTLIRQDNINCESCNDKDCSNKEIKRMRKDIVRLDEIILSKDKKIKRLESNFDKAKESKLRLGSDLNVMADVIKCQEMVIGRLQAVNKKQTETLSAQIRGSQLQHTNIIQLSCYYANMARSSCPSCASCTANTAPNPSVTGNRRLDSHNSILSDQQE</sequence>
<gene>
    <name evidence="2" type="ORF">CHS0354_028930</name>
</gene>
<organism evidence="2 3">
    <name type="scientific">Potamilus streckersoni</name>
    <dbReference type="NCBI Taxonomy" id="2493646"/>
    <lineage>
        <taxon>Eukaryota</taxon>
        <taxon>Metazoa</taxon>
        <taxon>Spiralia</taxon>
        <taxon>Lophotrochozoa</taxon>
        <taxon>Mollusca</taxon>
        <taxon>Bivalvia</taxon>
        <taxon>Autobranchia</taxon>
        <taxon>Heteroconchia</taxon>
        <taxon>Palaeoheterodonta</taxon>
        <taxon>Unionida</taxon>
        <taxon>Unionoidea</taxon>
        <taxon>Unionidae</taxon>
        <taxon>Ambleminae</taxon>
        <taxon>Lampsilini</taxon>
        <taxon>Potamilus</taxon>
    </lineage>
</organism>
<evidence type="ECO:0000313" key="2">
    <source>
        <dbReference type="EMBL" id="KAK3592850.1"/>
    </source>
</evidence>
<reference evidence="2" key="3">
    <citation type="submission" date="2023-05" db="EMBL/GenBank/DDBJ databases">
        <authorList>
            <person name="Smith C.H."/>
        </authorList>
    </citation>
    <scope>NUCLEOTIDE SEQUENCE</scope>
    <source>
        <strain evidence="2">CHS0354</strain>
        <tissue evidence="2">Mantle</tissue>
    </source>
</reference>
<accession>A0AAE0SJ20</accession>
<dbReference type="Proteomes" id="UP001195483">
    <property type="component" value="Unassembled WGS sequence"/>
</dbReference>
<evidence type="ECO:0000256" key="1">
    <source>
        <dbReference type="SAM" id="MobiDB-lite"/>
    </source>
</evidence>
<proteinExistence type="predicted"/>
<evidence type="ECO:0000313" key="3">
    <source>
        <dbReference type="Proteomes" id="UP001195483"/>
    </source>
</evidence>